<dbReference type="SUPFAM" id="SSF54909">
    <property type="entry name" value="Dimeric alpha+beta barrel"/>
    <property type="match status" value="1"/>
</dbReference>
<dbReference type="InterPro" id="IPR007138">
    <property type="entry name" value="ABM_dom"/>
</dbReference>
<name>A0A7M1S8Y4_9BACT</name>
<dbReference type="EMBL" id="CP063164">
    <property type="protein sequence ID" value="QOR62790.1"/>
    <property type="molecule type" value="Genomic_DNA"/>
</dbReference>
<accession>A0A7M1S8Y4</accession>
<reference evidence="2 3" key="1">
    <citation type="submission" date="2020-10" db="EMBL/GenBank/DDBJ databases">
        <title>The genome of sulfurovum sp.</title>
        <authorList>
            <person name="Xie S."/>
            <person name="Shao Z."/>
            <person name="Jiang L."/>
        </authorList>
    </citation>
    <scope>NUCLEOTIDE SEQUENCE [LARGE SCALE GENOMIC DNA]</scope>
    <source>
        <strain evidence="2 3">ST-419</strain>
    </source>
</reference>
<dbReference type="KEGG" id="sinu:IMZ28_04795"/>
<dbReference type="Pfam" id="PF03992">
    <property type="entry name" value="ABM"/>
    <property type="match status" value="1"/>
</dbReference>
<dbReference type="RefSeq" id="WP_232087516.1">
    <property type="nucleotide sequence ID" value="NZ_CP063164.1"/>
</dbReference>
<keyword evidence="3" id="KW-1185">Reference proteome</keyword>
<evidence type="ECO:0000313" key="2">
    <source>
        <dbReference type="EMBL" id="QOR62790.1"/>
    </source>
</evidence>
<keyword evidence="2" id="KW-0560">Oxidoreductase</keyword>
<dbReference type="Gene3D" id="3.30.70.100">
    <property type="match status" value="1"/>
</dbReference>
<organism evidence="2 3">
    <name type="scientific">Sulfurovum indicum</name>
    <dbReference type="NCBI Taxonomy" id="2779528"/>
    <lineage>
        <taxon>Bacteria</taxon>
        <taxon>Pseudomonadati</taxon>
        <taxon>Campylobacterota</taxon>
        <taxon>Epsilonproteobacteria</taxon>
        <taxon>Campylobacterales</taxon>
        <taxon>Sulfurovaceae</taxon>
        <taxon>Sulfurovum</taxon>
    </lineage>
</organism>
<dbReference type="AlphaFoldDB" id="A0A7M1S8Y4"/>
<dbReference type="GO" id="GO:0004497">
    <property type="term" value="F:monooxygenase activity"/>
    <property type="evidence" value="ECO:0007669"/>
    <property type="project" value="UniProtKB-KW"/>
</dbReference>
<dbReference type="InterPro" id="IPR011008">
    <property type="entry name" value="Dimeric_a/b-barrel"/>
</dbReference>
<evidence type="ECO:0000259" key="1">
    <source>
        <dbReference type="PROSITE" id="PS51725"/>
    </source>
</evidence>
<keyword evidence="2" id="KW-0503">Monooxygenase</keyword>
<dbReference type="Proteomes" id="UP000595074">
    <property type="component" value="Chromosome"/>
</dbReference>
<evidence type="ECO:0000313" key="3">
    <source>
        <dbReference type="Proteomes" id="UP000595074"/>
    </source>
</evidence>
<dbReference type="PROSITE" id="PS51725">
    <property type="entry name" value="ABM"/>
    <property type="match status" value="1"/>
</dbReference>
<proteinExistence type="predicted"/>
<gene>
    <name evidence="2" type="ORF">IMZ28_04795</name>
</gene>
<sequence>MSSILYCIAQFTPKEGKFDALFERLKALEPDTLREEGCLRYRVTKHIENPFAPGESMPIVFNEAWASVEYFERHCQRKEIVEFFEQECLSPDGMVAAYNVTAYRDE</sequence>
<protein>
    <submittedName>
        <fullName evidence="2">Antibiotic biosynthesis monooxygenase</fullName>
    </submittedName>
</protein>
<feature type="domain" description="ABM" evidence="1">
    <location>
        <begin position="5"/>
        <end position="101"/>
    </location>
</feature>